<feature type="compositionally biased region" description="Pro residues" evidence="1">
    <location>
        <begin position="109"/>
        <end position="136"/>
    </location>
</feature>
<accession>A0A9X1T3D4</accession>
<gene>
    <name evidence="2" type="ORF">LZD57_05075</name>
</gene>
<evidence type="ECO:0000313" key="3">
    <source>
        <dbReference type="Proteomes" id="UP001139035"/>
    </source>
</evidence>
<evidence type="ECO:0008006" key="4">
    <source>
        <dbReference type="Google" id="ProtNLM"/>
    </source>
</evidence>
<evidence type="ECO:0000313" key="2">
    <source>
        <dbReference type="EMBL" id="MCE7027356.1"/>
    </source>
</evidence>
<comment type="caution">
    <text evidence="2">The sequence shown here is derived from an EMBL/GenBank/DDBJ whole genome shotgun (WGS) entry which is preliminary data.</text>
</comment>
<sequence length="373" mass="39368">MKAGVVVSTVLHAVVLTWGLWALSAPEPFEVANVESLPVELVPVEEYSQSLIGKKDAPVTETPAPEPTEKPATDDAAQNVGENSVDLDSPPTPTERERAVEQTAAPVAAAPPPQPEPSPEPVPQAVPTPRPEPQPQPAESAQPEEPAPAEPTPAEADPIEEAIATAEAQPEEKPEPQPEPEQKPTPAPEAPQVASLPDRGPVPQVRPSPPRPAQTETKKPEKPVEKPVQAADNDSDFDPDKIAALLNKEKSAGGGAKRSQQQASLGGDRRTGAKLSMSELDALRGQVSQCWSPPAGVSEAGSLRVTIRMRLDPSGGLEGRPELVDGGSGSTIERAAGEAALRAVIRCAPYKLPPEKYDTWSEVLLNFDPSQML</sequence>
<name>A0A9X1T3D4_9HYPH</name>
<feature type="compositionally biased region" description="Low complexity" evidence="1">
    <location>
        <begin position="152"/>
        <end position="168"/>
    </location>
</feature>
<feature type="compositionally biased region" description="Basic and acidic residues" evidence="1">
    <location>
        <begin position="170"/>
        <end position="182"/>
    </location>
</feature>
<feature type="compositionally biased region" description="Basic and acidic residues" evidence="1">
    <location>
        <begin position="216"/>
        <end position="225"/>
    </location>
</feature>
<dbReference type="Proteomes" id="UP001139035">
    <property type="component" value="Unassembled WGS sequence"/>
</dbReference>
<proteinExistence type="predicted"/>
<protein>
    <recommendedName>
        <fullName evidence="4">Cell division and transport-associated protein TolA</fullName>
    </recommendedName>
</protein>
<evidence type="ECO:0000256" key="1">
    <source>
        <dbReference type="SAM" id="MobiDB-lite"/>
    </source>
</evidence>
<organism evidence="2 3">
    <name type="scientific">Jiella avicenniae</name>
    <dbReference type="NCBI Taxonomy" id="2907202"/>
    <lineage>
        <taxon>Bacteria</taxon>
        <taxon>Pseudomonadati</taxon>
        <taxon>Pseudomonadota</taxon>
        <taxon>Alphaproteobacteria</taxon>
        <taxon>Hyphomicrobiales</taxon>
        <taxon>Aurantimonadaceae</taxon>
        <taxon>Jiella</taxon>
    </lineage>
</organism>
<dbReference type="EMBL" id="JAJUWU010000004">
    <property type="protein sequence ID" value="MCE7027356.1"/>
    <property type="molecule type" value="Genomic_DNA"/>
</dbReference>
<feature type="region of interest" description="Disordered" evidence="1">
    <location>
        <begin position="53"/>
        <end position="273"/>
    </location>
</feature>
<dbReference type="Gene3D" id="3.30.1150.10">
    <property type="match status" value="1"/>
</dbReference>
<dbReference type="RefSeq" id="WP_233718151.1">
    <property type="nucleotide sequence ID" value="NZ_JAJUWU010000004.1"/>
</dbReference>
<dbReference type="AlphaFoldDB" id="A0A9X1T3D4"/>
<reference evidence="2" key="1">
    <citation type="submission" date="2022-01" db="EMBL/GenBank/DDBJ databases">
        <title>Jiella avicenniae sp. nov., a novel endophytic bacterium isolated from bark of Avicennia marina.</title>
        <authorList>
            <person name="Tuo L."/>
        </authorList>
    </citation>
    <scope>NUCLEOTIDE SEQUENCE</scope>
    <source>
        <strain evidence="2">CBK1P-4</strain>
    </source>
</reference>
<keyword evidence="3" id="KW-1185">Reference proteome</keyword>